<evidence type="ECO:0000313" key="6">
    <source>
        <dbReference type="EMBL" id="KAJ7696964.1"/>
    </source>
</evidence>
<organism evidence="6 7">
    <name type="scientific">Mycena rosella</name>
    <name type="common">Pink bonnet</name>
    <name type="synonym">Agaricus rosellus</name>
    <dbReference type="NCBI Taxonomy" id="1033263"/>
    <lineage>
        <taxon>Eukaryota</taxon>
        <taxon>Fungi</taxon>
        <taxon>Dikarya</taxon>
        <taxon>Basidiomycota</taxon>
        <taxon>Agaricomycotina</taxon>
        <taxon>Agaricomycetes</taxon>
        <taxon>Agaricomycetidae</taxon>
        <taxon>Agaricales</taxon>
        <taxon>Marasmiineae</taxon>
        <taxon>Mycenaceae</taxon>
        <taxon>Mycena</taxon>
    </lineage>
</organism>
<comment type="caution">
    <text evidence="6">The sequence shown here is derived from an EMBL/GenBank/DDBJ whole genome shotgun (WGS) entry which is preliminary data.</text>
</comment>
<dbReference type="Pfam" id="PF18806">
    <property type="entry name" value="Importin_rep_3"/>
    <property type="match status" value="1"/>
</dbReference>
<protein>
    <submittedName>
        <fullName evidence="6">Uncharacterized protein</fullName>
    </submittedName>
</protein>
<dbReference type="PANTHER" id="PTHR12363">
    <property type="entry name" value="TRANSPORTIN 3 AND IMPORTIN 13"/>
    <property type="match status" value="1"/>
</dbReference>
<accession>A0AAD7GLT1</accession>
<keyword evidence="3" id="KW-0813">Transport</keyword>
<dbReference type="InterPro" id="IPR040520">
    <property type="entry name" value="Importin_rep_3"/>
</dbReference>
<evidence type="ECO:0000256" key="5">
    <source>
        <dbReference type="SAM" id="MobiDB-lite"/>
    </source>
</evidence>
<evidence type="ECO:0000313" key="7">
    <source>
        <dbReference type="Proteomes" id="UP001221757"/>
    </source>
</evidence>
<gene>
    <name evidence="6" type="ORF">B0H17DRAFT_1328991</name>
</gene>
<dbReference type="AlphaFoldDB" id="A0AAD7GLT1"/>
<dbReference type="GO" id="GO:0005634">
    <property type="term" value="C:nucleus"/>
    <property type="evidence" value="ECO:0007669"/>
    <property type="project" value="UniProtKB-SubCell"/>
</dbReference>
<dbReference type="GO" id="GO:0005737">
    <property type="term" value="C:cytoplasm"/>
    <property type="evidence" value="ECO:0007669"/>
    <property type="project" value="TreeGrafter"/>
</dbReference>
<keyword evidence="4" id="KW-0539">Nucleus</keyword>
<proteinExistence type="inferred from homology"/>
<evidence type="ECO:0000256" key="2">
    <source>
        <dbReference type="ARBA" id="ARBA00007991"/>
    </source>
</evidence>
<dbReference type="PANTHER" id="PTHR12363:SF33">
    <property type="entry name" value="IMPORTIN-13"/>
    <property type="match status" value="1"/>
</dbReference>
<keyword evidence="7" id="KW-1185">Reference proteome</keyword>
<reference evidence="6" key="1">
    <citation type="submission" date="2023-03" db="EMBL/GenBank/DDBJ databases">
        <title>Massive genome expansion in bonnet fungi (Mycena s.s.) driven by repeated elements and novel gene families across ecological guilds.</title>
        <authorList>
            <consortium name="Lawrence Berkeley National Laboratory"/>
            <person name="Harder C.B."/>
            <person name="Miyauchi S."/>
            <person name="Viragh M."/>
            <person name="Kuo A."/>
            <person name="Thoen E."/>
            <person name="Andreopoulos B."/>
            <person name="Lu D."/>
            <person name="Skrede I."/>
            <person name="Drula E."/>
            <person name="Henrissat B."/>
            <person name="Morin E."/>
            <person name="Kohler A."/>
            <person name="Barry K."/>
            <person name="LaButti K."/>
            <person name="Morin E."/>
            <person name="Salamov A."/>
            <person name="Lipzen A."/>
            <person name="Mereny Z."/>
            <person name="Hegedus B."/>
            <person name="Baldrian P."/>
            <person name="Stursova M."/>
            <person name="Weitz H."/>
            <person name="Taylor A."/>
            <person name="Grigoriev I.V."/>
            <person name="Nagy L.G."/>
            <person name="Martin F."/>
            <person name="Kauserud H."/>
        </authorList>
    </citation>
    <scope>NUCLEOTIDE SEQUENCE</scope>
    <source>
        <strain evidence="6">CBHHK067</strain>
    </source>
</reference>
<dbReference type="Gene3D" id="1.25.10.10">
    <property type="entry name" value="Leucine-rich Repeat Variant"/>
    <property type="match status" value="1"/>
</dbReference>
<sequence length="1050" mass="113855">MRHVSFLSPSPSPSRPRFPVHSVLRPLPLLPSTSSSPLPRSFLTSTFLLPASHLLFPPPLTPQPLNHPTLQDLEAMLHCLRAVHEVLDPDAPVPALARVFAPRCGGGYQPRILPAAGRIPTARRVEEKEGRGRGGDKAETYASDFTTRAADTVLPPLRGAGAGVRVSWALGTDSGRRRRELGDRCGHHGEVALTLKSDYEEGGSRVARGCYSTLDAGRGRFAARLGLDGDAVRVCDAEARLDISRTLCATRKFLPYIRGFCRRPPVLQTLWMASLLPTLYLPAFSTLLFPVALALRSLCDANRRALAGRISAFAEVQAGLGGLPLAGTCPCLGGNGQGRRRNRSRRQHADTSSGLGEGQRAAEHRERDPGVAAIAPVEALLGPLLERLGAALGAAGTHPEAARLAAILQLEILAGVARGLTRTSNPLAFDEDESGGAEADAVRAAREDSRTGALCGALFDAIARVAELWSADSEVGQALSELFKAITAPPADMTLLLLPTQPLLGIVCRAAARQLTAVWLALTALFIAQLNPPPLILTLKSGPTAEAEAAVNGALGAIVGAALAVLCAPGGLVENSDIVQEFFACMDRVAQDFTNAFCALPDGAFDALMQCTISGLALQERYSLVAACTFLGTLIHRTALYAPLAPALLPQLQVHMIRAHGRAIMRAVLCGFAGAAPRSVTANLLELLGALVSRWDDKAVADAGGPGRGQSRARAWVVGVVFADDFFRGTLRRNVYLADADLFSLVDLSPTFRLLATHALAKRHDVHPKIMAGDFSDIQMHGIAMVRRIARFCRSIDQLRRKGEVMGLRPNRRPALAAIENARRSNLLSGLGGLLRARPPNPDPDGTPPNPTLSETRWSEFLWRMRPDNLLIVEVARADSRRLRTAIFACIERHTTIDNVELPADWSADAIPADHGCLTLAKRQLLGSGDWWLSCRSGSKIFRRTLADPLQRPELPLSAQGKNTHWWDILQVSTALQDEESLPLPLSAFLADYGLADCDWTNYDYFADYESAYYFADYDSTQYFADYHYAYYFWDPASEHYLHRHVDSYW</sequence>
<dbReference type="InterPro" id="IPR011989">
    <property type="entry name" value="ARM-like"/>
</dbReference>
<dbReference type="GO" id="GO:0006606">
    <property type="term" value="P:protein import into nucleus"/>
    <property type="evidence" value="ECO:0007669"/>
    <property type="project" value="TreeGrafter"/>
</dbReference>
<comment type="subcellular location">
    <subcellularLocation>
        <location evidence="1">Nucleus</location>
    </subcellularLocation>
</comment>
<dbReference type="Proteomes" id="UP001221757">
    <property type="component" value="Unassembled WGS sequence"/>
</dbReference>
<name>A0AAD7GLT1_MYCRO</name>
<comment type="similarity">
    <text evidence="2">Belongs to the importin beta family.</text>
</comment>
<evidence type="ECO:0000256" key="1">
    <source>
        <dbReference type="ARBA" id="ARBA00004123"/>
    </source>
</evidence>
<evidence type="ECO:0000256" key="4">
    <source>
        <dbReference type="ARBA" id="ARBA00023242"/>
    </source>
</evidence>
<dbReference type="InterPro" id="IPR051345">
    <property type="entry name" value="Importin_beta-like_NTR"/>
</dbReference>
<evidence type="ECO:0000256" key="3">
    <source>
        <dbReference type="ARBA" id="ARBA00022448"/>
    </source>
</evidence>
<feature type="region of interest" description="Disordered" evidence="5">
    <location>
        <begin position="336"/>
        <end position="368"/>
    </location>
</feature>
<dbReference type="EMBL" id="JARKIE010000032">
    <property type="protein sequence ID" value="KAJ7696964.1"/>
    <property type="molecule type" value="Genomic_DNA"/>
</dbReference>